<name>A0A235EZN8_9RHOO</name>
<gene>
    <name evidence="2" type="ORF">CGK74_06860</name>
</gene>
<evidence type="ECO:0000313" key="3">
    <source>
        <dbReference type="Proteomes" id="UP000215181"/>
    </source>
</evidence>
<sequence length="251" mass="27941">MNSINQLGTTTPQQTQVSERSFVNKTGETTYSQTSEIINTPNSATMQVSSLSRLLNDAAVRAETRDAITNRDGLAAIAQSTAHELYGESYTRNKAIHDAEVPNSDDSQRLAQAKQATAFTNGQGSNPFKGMSRDQLALIAYDDSGAFTVNERRAALSEADDQEYQWRVKVVAKMMDDYNRTGKISAETHQEVLDHYKSLPAIEESQLPKGYDMQLQGWIQEAKSTESSQHKDELESLLEQLTKRLTNNQKS</sequence>
<evidence type="ECO:0000256" key="1">
    <source>
        <dbReference type="SAM" id="MobiDB-lite"/>
    </source>
</evidence>
<feature type="region of interest" description="Disordered" evidence="1">
    <location>
        <begin position="1"/>
        <end position="29"/>
    </location>
</feature>
<dbReference type="OrthoDB" id="6282430at2"/>
<evidence type="ECO:0000313" key="2">
    <source>
        <dbReference type="EMBL" id="OYD54509.1"/>
    </source>
</evidence>
<dbReference type="Proteomes" id="UP000215181">
    <property type="component" value="Unassembled WGS sequence"/>
</dbReference>
<dbReference type="AlphaFoldDB" id="A0A235EZN8"/>
<protein>
    <submittedName>
        <fullName evidence="2">Uncharacterized protein</fullName>
    </submittedName>
</protein>
<comment type="caution">
    <text evidence="2">The sequence shown here is derived from an EMBL/GenBank/DDBJ whole genome shotgun (WGS) entry which is preliminary data.</text>
</comment>
<organism evidence="2 3">
    <name type="scientific">Thauera propionica</name>
    <dbReference type="NCBI Taxonomy" id="2019431"/>
    <lineage>
        <taxon>Bacteria</taxon>
        <taxon>Pseudomonadati</taxon>
        <taxon>Pseudomonadota</taxon>
        <taxon>Betaproteobacteria</taxon>
        <taxon>Rhodocyclales</taxon>
        <taxon>Zoogloeaceae</taxon>
        <taxon>Thauera</taxon>
    </lineage>
</organism>
<proteinExistence type="predicted"/>
<accession>A0A235EZN8</accession>
<keyword evidence="3" id="KW-1185">Reference proteome</keyword>
<reference evidence="2 3" key="1">
    <citation type="submission" date="2017-07" db="EMBL/GenBank/DDBJ databases">
        <title>Thauera sp. KNDSS-Mac4 genome sequence and assembly.</title>
        <authorList>
            <person name="Mayilraj S."/>
        </authorList>
    </citation>
    <scope>NUCLEOTIDE SEQUENCE [LARGE SCALE GENOMIC DNA]</scope>
    <source>
        <strain evidence="2 3">KNDSS-Mac4</strain>
    </source>
</reference>
<dbReference type="EMBL" id="NOIH01000007">
    <property type="protein sequence ID" value="OYD54509.1"/>
    <property type="molecule type" value="Genomic_DNA"/>
</dbReference>